<name>A0A381UDI4_9ZZZZ</name>
<dbReference type="EMBL" id="UINC01005973">
    <property type="protein sequence ID" value="SVA24703.1"/>
    <property type="molecule type" value="Genomic_DNA"/>
</dbReference>
<gene>
    <name evidence="1" type="ORF">METZ01_LOCUS77557</name>
</gene>
<accession>A0A381UDI4</accession>
<sequence>MLSSPLKDIGIGSVSYSEKPCDTMISFDRLAEVILS</sequence>
<evidence type="ECO:0000313" key="1">
    <source>
        <dbReference type="EMBL" id="SVA24703.1"/>
    </source>
</evidence>
<reference evidence="1" key="1">
    <citation type="submission" date="2018-05" db="EMBL/GenBank/DDBJ databases">
        <authorList>
            <person name="Lanie J.A."/>
            <person name="Ng W.-L."/>
            <person name="Kazmierczak K.M."/>
            <person name="Andrzejewski T.M."/>
            <person name="Davidsen T.M."/>
            <person name="Wayne K.J."/>
            <person name="Tettelin H."/>
            <person name="Glass J.I."/>
            <person name="Rusch D."/>
            <person name="Podicherti R."/>
            <person name="Tsui H.-C.T."/>
            <person name="Winkler M.E."/>
        </authorList>
    </citation>
    <scope>NUCLEOTIDE SEQUENCE</scope>
</reference>
<protein>
    <submittedName>
        <fullName evidence="1">Uncharacterized protein</fullName>
    </submittedName>
</protein>
<dbReference type="AlphaFoldDB" id="A0A381UDI4"/>
<organism evidence="1">
    <name type="scientific">marine metagenome</name>
    <dbReference type="NCBI Taxonomy" id="408172"/>
    <lineage>
        <taxon>unclassified sequences</taxon>
        <taxon>metagenomes</taxon>
        <taxon>ecological metagenomes</taxon>
    </lineage>
</organism>
<proteinExistence type="predicted"/>